<reference evidence="1 2" key="1">
    <citation type="submission" date="2009-02" db="EMBL/GenBank/DDBJ databases">
        <title>Draft genome sequence of Bifidobacterium pseudocatenulatum (DSM 20438).</title>
        <authorList>
            <person name="Sudarsanam P."/>
            <person name="Ley R."/>
            <person name="Guruge J."/>
            <person name="Turnbaugh P.J."/>
            <person name="Mahowald M."/>
            <person name="Liep D."/>
            <person name="Gordon J."/>
        </authorList>
    </citation>
    <scope>NUCLEOTIDE SEQUENCE [LARGE SCALE GENOMIC DNA]</scope>
    <source>
        <strain evidence="1 2">DSM 20438</strain>
    </source>
</reference>
<organism evidence="1 2">
    <name type="scientific">Bifidobacterium pseudocatenulatum DSM 20438 = JCM 1200 = LMG 10505</name>
    <dbReference type="NCBI Taxonomy" id="547043"/>
    <lineage>
        <taxon>Bacteria</taxon>
        <taxon>Bacillati</taxon>
        <taxon>Actinomycetota</taxon>
        <taxon>Actinomycetes</taxon>
        <taxon>Bifidobacteriales</taxon>
        <taxon>Bifidobacteriaceae</taxon>
        <taxon>Bifidobacterium</taxon>
    </lineage>
</organism>
<evidence type="ECO:0000313" key="2">
    <source>
        <dbReference type="Proteomes" id="UP000003875"/>
    </source>
</evidence>
<accession>C0BUM9</accession>
<dbReference type="AlphaFoldDB" id="C0BUM9"/>
<reference evidence="1 2" key="2">
    <citation type="submission" date="2009-02" db="EMBL/GenBank/DDBJ databases">
        <authorList>
            <person name="Fulton L."/>
            <person name="Clifton S."/>
            <person name="Fulton B."/>
            <person name="Xu J."/>
            <person name="Minx P."/>
            <person name="Pepin K.H."/>
            <person name="Johnson M."/>
            <person name="Bhonagiri V."/>
            <person name="Nash W.E."/>
            <person name="Mardis E.R."/>
            <person name="Wilson R.K."/>
        </authorList>
    </citation>
    <scope>NUCLEOTIDE SEQUENCE [LARGE SCALE GENOMIC DNA]</scope>
    <source>
        <strain evidence="1 2">DSM 20438</strain>
    </source>
</reference>
<sequence>MVKTGMAEFRRFSILDTSEQIKNQDCSLKNFRFILAFGAHVAH</sequence>
<comment type="caution">
    <text evidence="1">The sequence shown here is derived from an EMBL/GenBank/DDBJ whole genome shotgun (WGS) entry which is preliminary data.</text>
</comment>
<gene>
    <name evidence="1" type="ORF">BIFPSEUDO_04116</name>
</gene>
<dbReference type="EMBL" id="ABXX02000004">
    <property type="protein sequence ID" value="EEG70370.1"/>
    <property type="molecule type" value="Genomic_DNA"/>
</dbReference>
<proteinExistence type="predicted"/>
<protein>
    <submittedName>
        <fullName evidence="1">Uncharacterized protein</fullName>
    </submittedName>
</protein>
<dbReference type="Proteomes" id="UP000003875">
    <property type="component" value="Unassembled WGS sequence"/>
</dbReference>
<name>C0BUM9_BIFPS</name>
<evidence type="ECO:0000313" key="1">
    <source>
        <dbReference type="EMBL" id="EEG70370.1"/>
    </source>
</evidence>